<dbReference type="RefSeq" id="WP_003415521.1">
    <property type="nucleotide sequence ID" value="NZ_ACOM01000005.1"/>
</dbReference>
<sequence length="74" mass="8537">MKVTRSIEKDVFKIEANTSEMAKITVAIEMRIEYFKNINYTGCILGELIKMLEQLENYKFISEPTVGKESELGE</sequence>
<reference evidence="1 2" key="1">
    <citation type="submission" date="2009-08" db="EMBL/GenBank/DDBJ databases">
        <authorList>
            <person name="Shrivastava S."/>
            <person name="Brinkac L.B."/>
            <person name="Brown J.L."/>
            <person name="Bruce D.B."/>
            <person name="Detter C."/>
            <person name="Green L.D."/>
            <person name="Munk C.A."/>
            <person name="Rogers Y.C."/>
            <person name="Tapia R."/>
            <person name="Sims D.R."/>
            <person name="Smith L.A."/>
            <person name="Smith T.J."/>
            <person name="Sutton G."/>
            <person name="Brettin T."/>
        </authorList>
    </citation>
    <scope>NUCLEOTIDE SEQUENCE [LARGE SCALE GENOMIC DNA]</scope>
    <source>
        <strain evidence="2">E4 str. BoNT E BL5262</strain>
    </source>
</reference>
<proteinExistence type="predicted"/>
<dbReference type="Proteomes" id="UP000003081">
    <property type="component" value="Unassembled WGS sequence"/>
</dbReference>
<organism evidence="1 2">
    <name type="scientific">Clostridium butyricum E4 str. BoNT E BL5262</name>
    <dbReference type="NCBI Taxonomy" id="632245"/>
    <lineage>
        <taxon>Bacteria</taxon>
        <taxon>Bacillati</taxon>
        <taxon>Bacillota</taxon>
        <taxon>Clostridia</taxon>
        <taxon>Eubacteriales</taxon>
        <taxon>Clostridiaceae</taxon>
        <taxon>Clostridium</taxon>
    </lineage>
</organism>
<evidence type="ECO:0000313" key="1">
    <source>
        <dbReference type="EMBL" id="EEP54854.1"/>
    </source>
</evidence>
<gene>
    <name evidence="1" type="ORF">CLP_2674</name>
</gene>
<dbReference type="HOGENOM" id="CLU_2681138_0_0_9"/>
<keyword evidence="2" id="KW-1185">Reference proteome</keyword>
<protein>
    <submittedName>
        <fullName evidence="1">Uncharacterized protein</fullName>
    </submittedName>
</protein>
<evidence type="ECO:0000313" key="2">
    <source>
        <dbReference type="Proteomes" id="UP000003081"/>
    </source>
</evidence>
<dbReference type="EMBL" id="ACOM01000005">
    <property type="protein sequence ID" value="EEP54854.1"/>
    <property type="molecule type" value="Genomic_DNA"/>
</dbReference>
<accession>C4IGY0</accession>
<name>C4IGY0_CLOBU</name>
<dbReference type="AlphaFoldDB" id="C4IGY0"/>
<comment type="caution">
    <text evidence="1">The sequence shown here is derived from an EMBL/GenBank/DDBJ whole genome shotgun (WGS) entry which is preliminary data.</text>
</comment>